<keyword evidence="2" id="KW-1185">Reference proteome</keyword>
<proteinExistence type="predicted"/>
<accession>A0ABD1QFI5</accession>
<name>A0ABD1QFI5_9LAMI</name>
<evidence type="ECO:0000313" key="1">
    <source>
        <dbReference type="EMBL" id="KAL2474980.1"/>
    </source>
</evidence>
<dbReference type="AlphaFoldDB" id="A0ABD1QFI5"/>
<protein>
    <submittedName>
        <fullName evidence="1">Uncharacterized protein</fullName>
    </submittedName>
</protein>
<dbReference type="EMBL" id="JBFOLK010000011">
    <property type="protein sequence ID" value="KAL2474980.1"/>
    <property type="molecule type" value="Genomic_DNA"/>
</dbReference>
<organism evidence="1 2">
    <name type="scientific">Abeliophyllum distichum</name>
    <dbReference type="NCBI Taxonomy" id="126358"/>
    <lineage>
        <taxon>Eukaryota</taxon>
        <taxon>Viridiplantae</taxon>
        <taxon>Streptophyta</taxon>
        <taxon>Embryophyta</taxon>
        <taxon>Tracheophyta</taxon>
        <taxon>Spermatophyta</taxon>
        <taxon>Magnoliopsida</taxon>
        <taxon>eudicotyledons</taxon>
        <taxon>Gunneridae</taxon>
        <taxon>Pentapetalae</taxon>
        <taxon>asterids</taxon>
        <taxon>lamiids</taxon>
        <taxon>Lamiales</taxon>
        <taxon>Oleaceae</taxon>
        <taxon>Forsythieae</taxon>
        <taxon>Abeliophyllum</taxon>
    </lineage>
</organism>
<comment type="caution">
    <text evidence="1">The sequence shown here is derived from an EMBL/GenBank/DDBJ whole genome shotgun (WGS) entry which is preliminary data.</text>
</comment>
<gene>
    <name evidence="1" type="ORF">Adt_35716</name>
</gene>
<evidence type="ECO:0000313" key="2">
    <source>
        <dbReference type="Proteomes" id="UP001604336"/>
    </source>
</evidence>
<dbReference type="Proteomes" id="UP001604336">
    <property type="component" value="Unassembled WGS sequence"/>
</dbReference>
<sequence length="144" mass="16688">MKRTRSLGRKKKRTKPNTLNYFYHKIDECQKQKNSCNECSLADIEACNVIWEAYVFFEHESTLAEQSKRRQEVEVTYAAVKAIKNENVVLKAEVGQAKMASWADGNNDLGSKREIRVKDVEFEDLAKRYGQVNEQLLAAQLERK</sequence>
<reference evidence="2" key="1">
    <citation type="submission" date="2024-07" db="EMBL/GenBank/DDBJ databases">
        <title>Two chromosome-level genome assemblies of Korean endemic species Abeliophyllum distichum and Forsythia ovata (Oleaceae).</title>
        <authorList>
            <person name="Jang H."/>
        </authorList>
    </citation>
    <scope>NUCLEOTIDE SEQUENCE [LARGE SCALE GENOMIC DNA]</scope>
</reference>